<dbReference type="Proteomes" id="UP000820818">
    <property type="component" value="Linkage Group LG8"/>
</dbReference>
<evidence type="ECO:0000256" key="4">
    <source>
        <dbReference type="ARBA" id="ARBA00022692"/>
    </source>
</evidence>
<feature type="signal peptide" evidence="10">
    <location>
        <begin position="1"/>
        <end position="20"/>
    </location>
</feature>
<feature type="chain" id="PRO_5042193661" description="Ionotropic glutamate receptor C-terminal domain-containing protein" evidence="10">
    <location>
        <begin position="21"/>
        <end position="453"/>
    </location>
</feature>
<evidence type="ECO:0000256" key="1">
    <source>
        <dbReference type="ARBA" id="ARBA00004651"/>
    </source>
</evidence>
<evidence type="ECO:0000313" key="12">
    <source>
        <dbReference type="EMBL" id="KAI9554684.1"/>
    </source>
</evidence>
<dbReference type="PANTHER" id="PTHR42643">
    <property type="entry name" value="IONOTROPIC RECEPTOR 20A-RELATED"/>
    <property type="match status" value="1"/>
</dbReference>
<evidence type="ECO:0000256" key="9">
    <source>
        <dbReference type="SAM" id="Phobius"/>
    </source>
</evidence>
<keyword evidence="7" id="KW-0675">Receptor</keyword>
<dbReference type="GO" id="GO:0005886">
    <property type="term" value="C:plasma membrane"/>
    <property type="evidence" value="ECO:0007669"/>
    <property type="project" value="UniProtKB-SubCell"/>
</dbReference>
<feature type="domain" description="Ionotropic glutamate receptor C-terminal" evidence="11">
    <location>
        <begin position="169"/>
        <end position="440"/>
    </location>
</feature>
<dbReference type="GO" id="GO:0015276">
    <property type="term" value="F:ligand-gated monoatomic ion channel activity"/>
    <property type="evidence" value="ECO:0007669"/>
    <property type="project" value="InterPro"/>
</dbReference>
<keyword evidence="13" id="KW-1185">Reference proteome</keyword>
<comment type="subcellular location">
    <subcellularLocation>
        <location evidence="1">Cell membrane</location>
        <topology evidence="1">Multi-pass membrane protein</topology>
    </subcellularLocation>
</comment>
<name>A0AAD5PRV8_9CRUS</name>
<evidence type="ECO:0000256" key="2">
    <source>
        <dbReference type="ARBA" id="ARBA00008685"/>
    </source>
</evidence>
<dbReference type="AlphaFoldDB" id="A0AAD5PRV8"/>
<reference evidence="12 13" key="1">
    <citation type="submission" date="2022-05" db="EMBL/GenBank/DDBJ databases">
        <title>A multi-omics perspective on studying reproductive biology in Daphnia sinensis.</title>
        <authorList>
            <person name="Jia J."/>
        </authorList>
    </citation>
    <scope>NUCLEOTIDE SEQUENCE [LARGE SCALE GENOMIC DNA]</scope>
    <source>
        <strain evidence="12 13">WSL</strain>
    </source>
</reference>
<dbReference type="SUPFAM" id="SSF53850">
    <property type="entry name" value="Periplasmic binding protein-like II"/>
    <property type="match status" value="1"/>
</dbReference>
<dbReference type="EMBL" id="WJBH02000008">
    <property type="protein sequence ID" value="KAI9554684.1"/>
    <property type="molecule type" value="Genomic_DNA"/>
</dbReference>
<keyword evidence="3" id="KW-1003">Cell membrane</keyword>
<dbReference type="PANTHER" id="PTHR42643:SF24">
    <property type="entry name" value="IONOTROPIC RECEPTOR 60A"/>
    <property type="match status" value="1"/>
</dbReference>
<dbReference type="Gene3D" id="1.10.287.70">
    <property type="match status" value="1"/>
</dbReference>
<evidence type="ECO:0000256" key="10">
    <source>
        <dbReference type="SAM" id="SignalP"/>
    </source>
</evidence>
<evidence type="ECO:0000259" key="11">
    <source>
        <dbReference type="Pfam" id="PF00060"/>
    </source>
</evidence>
<keyword evidence="5 9" id="KW-1133">Transmembrane helix</keyword>
<organism evidence="12 13">
    <name type="scientific">Daphnia sinensis</name>
    <dbReference type="NCBI Taxonomy" id="1820382"/>
    <lineage>
        <taxon>Eukaryota</taxon>
        <taxon>Metazoa</taxon>
        <taxon>Ecdysozoa</taxon>
        <taxon>Arthropoda</taxon>
        <taxon>Crustacea</taxon>
        <taxon>Branchiopoda</taxon>
        <taxon>Diplostraca</taxon>
        <taxon>Cladocera</taxon>
        <taxon>Anomopoda</taxon>
        <taxon>Daphniidae</taxon>
        <taxon>Daphnia</taxon>
        <taxon>Daphnia similis group</taxon>
    </lineage>
</organism>
<keyword evidence="6 9" id="KW-0472">Membrane</keyword>
<gene>
    <name evidence="12" type="ORF">GHT06_019960</name>
</gene>
<comment type="caution">
    <text evidence="12">The sequence shown here is derived from an EMBL/GenBank/DDBJ whole genome shotgun (WGS) entry which is preliminary data.</text>
</comment>
<keyword evidence="8" id="KW-0325">Glycoprotein</keyword>
<feature type="transmembrane region" description="Helical" evidence="9">
    <location>
        <begin position="167"/>
        <end position="191"/>
    </location>
</feature>
<proteinExistence type="inferred from homology"/>
<dbReference type="GO" id="GO:0050906">
    <property type="term" value="P:detection of stimulus involved in sensory perception"/>
    <property type="evidence" value="ECO:0007669"/>
    <property type="project" value="UniProtKB-ARBA"/>
</dbReference>
<dbReference type="InterPro" id="IPR052192">
    <property type="entry name" value="Insect_Ionotropic_Sensory_Rcpt"/>
</dbReference>
<evidence type="ECO:0000256" key="5">
    <source>
        <dbReference type="ARBA" id="ARBA00022989"/>
    </source>
</evidence>
<keyword evidence="4 9" id="KW-0812">Transmembrane</keyword>
<sequence length="453" mass="50030">MKLVLVQLVAFIRIVHLSSASEEPAVPSSPNDGPSHSKKPHLRIAQIEYSASVLFQRKMAGRESSPFGLFPLILDWLSHRYKFDYTVFVDEDVSNIVEKGNLDRPGVIFYILSGARDVITAAVEPFGSPNRLVDFIHPFSYSKLAFLIPMPGETQTNVDAVIKPFHFWVWITLGIAAGIVLLVLSCFNLVLTTKNMAEKKKAVSSNRNIPMYLLATLLNQGGNVLCNLTSTRLVIGAWCLLSLVLVNSYNSTLISYVTATRRAKPLVNSIEELAYDSEVYAIVDRGQGPDSVISTAQSGLFKALGDKLRAYPRSKCNSTKQCVDMVKSSPPQHVYLNAERALQGVIQLDYRNSRKCKLAIGGELQKDFALVWALAKASPYLETLTLHEVGLILSWEKGFKPDTRPCQNGRYKTIKNTNVHPVRLTLSNLTGAFAVLAVGCLVSLLAFLTEKIA</sequence>
<evidence type="ECO:0000256" key="3">
    <source>
        <dbReference type="ARBA" id="ARBA00022475"/>
    </source>
</evidence>
<evidence type="ECO:0000256" key="8">
    <source>
        <dbReference type="ARBA" id="ARBA00023180"/>
    </source>
</evidence>
<protein>
    <recommendedName>
        <fullName evidence="11">Ionotropic glutamate receptor C-terminal domain-containing protein</fullName>
    </recommendedName>
</protein>
<dbReference type="Pfam" id="PF00060">
    <property type="entry name" value="Lig_chan"/>
    <property type="match status" value="1"/>
</dbReference>
<evidence type="ECO:0000256" key="6">
    <source>
        <dbReference type="ARBA" id="ARBA00023136"/>
    </source>
</evidence>
<evidence type="ECO:0000313" key="13">
    <source>
        <dbReference type="Proteomes" id="UP000820818"/>
    </source>
</evidence>
<dbReference type="InterPro" id="IPR001320">
    <property type="entry name" value="Iontro_rcpt_C"/>
</dbReference>
<keyword evidence="10" id="KW-0732">Signal</keyword>
<accession>A0AAD5PRV8</accession>
<evidence type="ECO:0000256" key="7">
    <source>
        <dbReference type="ARBA" id="ARBA00023170"/>
    </source>
</evidence>
<comment type="similarity">
    <text evidence="2">Belongs to the glutamate-gated ion channel (TC 1.A.10.1) family.</text>
</comment>
<feature type="transmembrane region" description="Helical" evidence="9">
    <location>
        <begin position="429"/>
        <end position="448"/>
    </location>
</feature>